<evidence type="ECO:0000313" key="2">
    <source>
        <dbReference type="EMBL" id="MBD2543188.1"/>
    </source>
</evidence>
<reference evidence="2 3" key="1">
    <citation type="journal article" date="2020" name="ISME J.">
        <title>Comparative genomics reveals insights into cyanobacterial evolution and habitat adaptation.</title>
        <authorList>
            <person name="Chen M.Y."/>
            <person name="Teng W.K."/>
            <person name="Zhao L."/>
            <person name="Hu C.X."/>
            <person name="Zhou Y.K."/>
            <person name="Han B.P."/>
            <person name="Song L.R."/>
            <person name="Shu W.S."/>
        </authorList>
    </citation>
    <scope>NUCLEOTIDE SEQUENCE [LARGE SCALE GENOMIC DNA]</scope>
    <source>
        <strain evidence="2 3">FACHB-1370</strain>
    </source>
</reference>
<feature type="transmembrane region" description="Helical" evidence="1">
    <location>
        <begin position="48"/>
        <end position="71"/>
    </location>
</feature>
<proteinExistence type="predicted"/>
<dbReference type="EMBL" id="JACJSK010000005">
    <property type="protein sequence ID" value="MBD2543188.1"/>
    <property type="molecule type" value="Genomic_DNA"/>
</dbReference>
<organism evidence="2 3">
    <name type="scientific">Planktothricoides raciborskii FACHB-1370</name>
    <dbReference type="NCBI Taxonomy" id="2949576"/>
    <lineage>
        <taxon>Bacteria</taxon>
        <taxon>Bacillati</taxon>
        <taxon>Cyanobacteriota</taxon>
        <taxon>Cyanophyceae</taxon>
        <taxon>Oscillatoriophycideae</taxon>
        <taxon>Oscillatoriales</taxon>
        <taxon>Oscillatoriaceae</taxon>
        <taxon>Planktothricoides</taxon>
    </lineage>
</organism>
<keyword evidence="1" id="KW-0812">Transmembrane</keyword>
<gene>
    <name evidence="2" type="ORF">H6G72_04835</name>
</gene>
<keyword evidence="1" id="KW-1133">Transmembrane helix</keyword>
<name>A0ABR8E8Z2_9CYAN</name>
<feature type="transmembrane region" description="Helical" evidence="1">
    <location>
        <begin position="140"/>
        <end position="160"/>
    </location>
</feature>
<keyword evidence="1" id="KW-0472">Membrane</keyword>
<accession>A0ABR8E8Z2</accession>
<keyword evidence="3" id="KW-1185">Reference proteome</keyword>
<comment type="caution">
    <text evidence="2">The sequence shown here is derived from an EMBL/GenBank/DDBJ whole genome shotgun (WGS) entry which is preliminary data.</text>
</comment>
<evidence type="ECO:0000256" key="1">
    <source>
        <dbReference type="SAM" id="Phobius"/>
    </source>
</evidence>
<evidence type="ECO:0000313" key="3">
    <source>
        <dbReference type="Proteomes" id="UP000641954"/>
    </source>
</evidence>
<protein>
    <submittedName>
        <fullName evidence="2">Uncharacterized protein</fullName>
    </submittedName>
</protein>
<dbReference type="Proteomes" id="UP000641954">
    <property type="component" value="Unassembled WGS sequence"/>
</dbReference>
<dbReference type="RefSeq" id="WP_190877407.1">
    <property type="nucleotide sequence ID" value="NZ_JACJSK010000005.1"/>
</dbReference>
<feature type="transmembrane region" description="Helical" evidence="1">
    <location>
        <begin position="12"/>
        <end position="42"/>
    </location>
</feature>
<sequence length="162" mass="18246">MNRKVKIKSGNFSWLIFIVIFGLGAFWDFATSFLGIVGLFGVTQLNGLGAIFQSFGVLITALIGSLIILGLSLNTEEIWNQNANDTYKIFRNFHLFGIFFDAYTSYLGTAQNIILRESRTAYITIGVGEVWERLSFEQQILLLFITALITSSPIMISKLWDK</sequence>